<feature type="transmembrane region" description="Helical" evidence="7">
    <location>
        <begin position="278"/>
        <end position="299"/>
    </location>
</feature>
<dbReference type="PANTHER" id="PTHR30250:SF10">
    <property type="entry name" value="LIPOPOLYSACCHARIDE BIOSYNTHESIS PROTEIN WZXC"/>
    <property type="match status" value="1"/>
</dbReference>
<feature type="transmembrane region" description="Helical" evidence="7">
    <location>
        <begin position="64"/>
        <end position="92"/>
    </location>
</feature>
<feature type="transmembrane region" description="Helical" evidence="7">
    <location>
        <begin position="26"/>
        <end position="43"/>
    </location>
</feature>
<evidence type="ECO:0000256" key="3">
    <source>
        <dbReference type="ARBA" id="ARBA00022475"/>
    </source>
</evidence>
<evidence type="ECO:0000313" key="9">
    <source>
        <dbReference type="Proteomes" id="UP000283983"/>
    </source>
</evidence>
<dbReference type="GO" id="GO:0005886">
    <property type="term" value="C:plasma membrane"/>
    <property type="evidence" value="ECO:0007669"/>
    <property type="project" value="UniProtKB-SubCell"/>
</dbReference>
<feature type="transmembrane region" description="Helical" evidence="7">
    <location>
        <begin position="129"/>
        <end position="156"/>
    </location>
</feature>
<evidence type="ECO:0000256" key="4">
    <source>
        <dbReference type="ARBA" id="ARBA00022692"/>
    </source>
</evidence>
<evidence type="ECO:0000256" key="2">
    <source>
        <dbReference type="ARBA" id="ARBA00007430"/>
    </source>
</evidence>
<keyword evidence="4 7" id="KW-0812">Transmembrane</keyword>
<evidence type="ECO:0000256" key="1">
    <source>
        <dbReference type="ARBA" id="ARBA00004651"/>
    </source>
</evidence>
<proteinExistence type="inferred from homology"/>
<evidence type="ECO:0000256" key="6">
    <source>
        <dbReference type="ARBA" id="ARBA00023136"/>
    </source>
</evidence>
<keyword evidence="6 7" id="KW-0472">Membrane</keyword>
<sequence>MERGGNAVIQLIVQIVMARLLAPEQFGALAIMLVFVNVGNVIVQSGLNTALVQAKDVSDRDYSTVFWMCASISVIIYLAIFFSAPAIASFYALPYLVWPLRGIGLIVVINAYNSIQIAKVTRDLQFRKIFIATISSVILSAFCGIAAAVFGFGLWALVVQQLMYQLVNCIVLAFEVDWKPRLCFELERAKAFFSFGWRLLVSGLLATVYQSLGNLVIGKQFSSAQLGLVSQGEKYPQAVGSMLDGAIQPVMLSAVAHVQDDLSAVKRLVRRALKTSTYLIFPSMTLFAVIAPVLVPALLGDQWVSSVPFLQIYCFVYALLPIHTTNLQALNGMGRSDLFLRLEIIKKSYGLANLLFCAFVLRDVKLLVLSYMLTGLISTFVNAFPNKKVIGYSYAEQVRDILPACVLSLASAALALSVTFFATGALITVLGQIAVFAVAYLGLSALFKVESFTYIMSMLKKALGR</sequence>
<keyword evidence="3" id="KW-1003">Cell membrane</keyword>
<evidence type="ECO:0000313" key="8">
    <source>
        <dbReference type="EMBL" id="RHF38164.1"/>
    </source>
</evidence>
<protein>
    <submittedName>
        <fullName evidence="8">Lipopolysaccharide biosynthesis protein</fullName>
    </submittedName>
</protein>
<gene>
    <name evidence="8" type="ORF">DW682_00055</name>
</gene>
<feature type="transmembrane region" description="Helical" evidence="7">
    <location>
        <begin position="405"/>
        <end position="427"/>
    </location>
</feature>
<evidence type="ECO:0000256" key="5">
    <source>
        <dbReference type="ARBA" id="ARBA00022989"/>
    </source>
</evidence>
<feature type="transmembrane region" description="Helical" evidence="7">
    <location>
        <begin position="367"/>
        <end position="384"/>
    </location>
</feature>
<dbReference type="Pfam" id="PF13440">
    <property type="entry name" value="Polysacc_synt_3"/>
    <property type="match status" value="1"/>
</dbReference>
<feature type="transmembrane region" description="Helical" evidence="7">
    <location>
        <begin position="433"/>
        <end position="455"/>
    </location>
</feature>
<dbReference type="EMBL" id="QSLJ01000001">
    <property type="protein sequence ID" value="RHF38164.1"/>
    <property type="molecule type" value="Genomic_DNA"/>
</dbReference>
<feature type="transmembrane region" description="Helical" evidence="7">
    <location>
        <begin position="98"/>
        <end position="117"/>
    </location>
</feature>
<name>A0A414NEC3_9ACTN</name>
<comment type="similarity">
    <text evidence="2">Belongs to the polysaccharide synthase family.</text>
</comment>
<dbReference type="InParanoid" id="A0A414NEC3"/>
<evidence type="ECO:0000256" key="7">
    <source>
        <dbReference type="SAM" id="Phobius"/>
    </source>
</evidence>
<reference evidence="8 9" key="1">
    <citation type="submission" date="2018-08" db="EMBL/GenBank/DDBJ databases">
        <title>A genome reference for cultivated species of the human gut microbiota.</title>
        <authorList>
            <person name="Zou Y."/>
            <person name="Xue W."/>
            <person name="Luo G."/>
        </authorList>
    </citation>
    <scope>NUCLEOTIDE SEQUENCE [LARGE SCALE GENOMIC DNA]</scope>
    <source>
        <strain evidence="8 9">AM25-33</strain>
    </source>
</reference>
<dbReference type="CDD" id="cd13127">
    <property type="entry name" value="MATE_tuaB_like"/>
    <property type="match status" value="1"/>
</dbReference>
<organism evidence="8 9">
    <name type="scientific">Collinsella intestinalis</name>
    <dbReference type="NCBI Taxonomy" id="147207"/>
    <lineage>
        <taxon>Bacteria</taxon>
        <taxon>Bacillati</taxon>
        <taxon>Actinomycetota</taxon>
        <taxon>Coriobacteriia</taxon>
        <taxon>Coriobacteriales</taxon>
        <taxon>Coriobacteriaceae</taxon>
        <taxon>Collinsella</taxon>
    </lineage>
</organism>
<comment type="caution">
    <text evidence="8">The sequence shown here is derived from an EMBL/GenBank/DDBJ whole genome shotgun (WGS) entry which is preliminary data.</text>
</comment>
<dbReference type="AlphaFoldDB" id="A0A414NEC3"/>
<dbReference type="PANTHER" id="PTHR30250">
    <property type="entry name" value="PST FAMILY PREDICTED COLANIC ACID TRANSPORTER"/>
    <property type="match status" value="1"/>
</dbReference>
<feature type="transmembrane region" description="Helical" evidence="7">
    <location>
        <begin position="199"/>
        <end position="218"/>
    </location>
</feature>
<keyword evidence="9" id="KW-1185">Reference proteome</keyword>
<dbReference type="InterPro" id="IPR050833">
    <property type="entry name" value="Poly_Biosynth_Transport"/>
</dbReference>
<accession>A0A414NEC3</accession>
<keyword evidence="5 7" id="KW-1133">Transmembrane helix</keyword>
<dbReference type="Proteomes" id="UP000283983">
    <property type="component" value="Unassembled WGS sequence"/>
</dbReference>
<comment type="subcellular location">
    <subcellularLocation>
        <location evidence="1">Cell membrane</location>
        <topology evidence="1">Multi-pass membrane protein</topology>
    </subcellularLocation>
</comment>